<dbReference type="InterPro" id="IPR051022">
    <property type="entry name" value="Notch_Cell-Fate_Det"/>
</dbReference>
<dbReference type="PROSITE" id="PS00022">
    <property type="entry name" value="EGF_1"/>
    <property type="match status" value="1"/>
</dbReference>
<feature type="domain" description="EGF-like" evidence="5">
    <location>
        <begin position="88"/>
        <end position="125"/>
    </location>
</feature>
<dbReference type="InterPro" id="IPR000742">
    <property type="entry name" value="EGF"/>
</dbReference>
<keyword evidence="3 4" id="KW-1015">Disulfide bond</keyword>
<dbReference type="PANTHER" id="PTHR24049">
    <property type="entry name" value="CRUMBS FAMILY MEMBER"/>
    <property type="match status" value="1"/>
</dbReference>
<evidence type="ECO:0000313" key="7">
    <source>
        <dbReference type="Proteomes" id="UP000507470"/>
    </source>
</evidence>
<evidence type="ECO:0000313" key="6">
    <source>
        <dbReference type="EMBL" id="CAC5393424.1"/>
    </source>
</evidence>
<dbReference type="FunFam" id="2.10.25.10:FF:000095">
    <property type="entry name" value="Notch, isoform B"/>
    <property type="match status" value="1"/>
</dbReference>
<evidence type="ECO:0000256" key="1">
    <source>
        <dbReference type="ARBA" id="ARBA00022536"/>
    </source>
</evidence>
<proteinExistence type="predicted"/>
<gene>
    <name evidence="6" type="ORF">MCOR_28293</name>
</gene>
<keyword evidence="1 4" id="KW-0245">EGF-like domain</keyword>
<dbReference type="CDD" id="cd00054">
    <property type="entry name" value="EGF_CA"/>
    <property type="match status" value="1"/>
</dbReference>
<dbReference type="Gene3D" id="2.10.25.10">
    <property type="entry name" value="Laminin"/>
    <property type="match status" value="1"/>
</dbReference>
<dbReference type="PANTHER" id="PTHR24049:SF35">
    <property type="entry name" value="EGF-LIKE DOMAIN-CONTAINING PROTEIN"/>
    <property type="match status" value="1"/>
</dbReference>
<evidence type="ECO:0000256" key="3">
    <source>
        <dbReference type="ARBA" id="ARBA00023157"/>
    </source>
</evidence>
<protein>
    <recommendedName>
        <fullName evidence="5">EGF-like domain-containing protein</fullName>
    </recommendedName>
</protein>
<sequence>MSTNFYLQDSDSCGPNPCPVVTKCALSKSNGYVCLIYDPVPNPCEPNQCNNGDRCDDRIITLKSFEILITLHSISNDYDRLIQTANPVPNPCEPNPCNNAGVCTELTADTFSCDCDPAWTGDRCDDPVPNPCEPNLCNNVVIVIRLGLETDVTSYGRDGVWPGYYVYADEQYPWSTSIQFDRNSITGGGSDSVGTFTINGSLNPLSKDINFVKAYTSHTVSYTCQVTADVCTMYVMALQDGRVYILLAQDDNPEYGLSAKDYYMKERSSITAAYHVAWGSSNRRQDSKYISACLNYNDALKFSQRNQFFNGQIVSIDTDQLNVLHVYDPTVRQQLNAEQNVKDQETISKFDSFATERNEVLIVGPVPANCLTIITRKQDLPNRNGDAPRH</sequence>
<dbReference type="Proteomes" id="UP000507470">
    <property type="component" value="Unassembled WGS sequence"/>
</dbReference>
<keyword evidence="7" id="KW-1185">Reference proteome</keyword>
<dbReference type="OrthoDB" id="6143207at2759"/>
<keyword evidence="2" id="KW-0677">Repeat</keyword>
<accession>A0A6J8CEI3</accession>
<dbReference type="PROSITE" id="PS50026">
    <property type="entry name" value="EGF_3"/>
    <property type="match status" value="1"/>
</dbReference>
<feature type="disulfide bond" evidence="4">
    <location>
        <begin position="115"/>
        <end position="124"/>
    </location>
</feature>
<dbReference type="AlphaFoldDB" id="A0A6J8CEI3"/>
<dbReference type="SMART" id="SM00181">
    <property type="entry name" value="EGF"/>
    <property type="match status" value="1"/>
</dbReference>
<comment type="caution">
    <text evidence="4">Lacks conserved residue(s) required for the propagation of feature annotation.</text>
</comment>
<name>A0A6J8CEI3_MYTCO</name>
<dbReference type="SUPFAM" id="SSF57196">
    <property type="entry name" value="EGF/Laminin"/>
    <property type="match status" value="1"/>
</dbReference>
<organism evidence="6 7">
    <name type="scientific">Mytilus coruscus</name>
    <name type="common">Sea mussel</name>
    <dbReference type="NCBI Taxonomy" id="42192"/>
    <lineage>
        <taxon>Eukaryota</taxon>
        <taxon>Metazoa</taxon>
        <taxon>Spiralia</taxon>
        <taxon>Lophotrochozoa</taxon>
        <taxon>Mollusca</taxon>
        <taxon>Bivalvia</taxon>
        <taxon>Autobranchia</taxon>
        <taxon>Pteriomorphia</taxon>
        <taxon>Mytilida</taxon>
        <taxon>Mytiloidea</taxon>
        <taxon>Mytilidae</taxon>
        <taxon>Mytilinae</taxon>
        <taxon>Mytilus</taxon>
    </lineage>
</organism>
<evidence type="ECO:0000256" key="4">
    <source>
        <dbReference type="PROSITE-ProRule" id="PRU00076"/>
    </source>
</evidence>
<evidence type="ECO:0000259" key="5">
    <source>
        <dbReference type="PROSITE" id="PS50026"/>
    </source>
</evidence>
<dbReference type="EMBL" id="CACVKT020005194">
    <property type="protein sequence ID" value="CAC5393424.1"/>
    <property type="molecule type" value="Genomic_DNA"/>
</dbReference>
<reference evidence="6 7" key="1">
    <citation type="submission" date="2020-06" db="EMBL/GenBank/DDBJ databases">
        <authorList>
            <person name="Li R."/>
            <person name="Bekaert M."/>
        </authorList>
    </citation>
    <scope>NUCLEOTIDE SEQUENCE [LARGE SCALE GENOMIC DNA]</scope>
    <source>
        <strain evidence="7">wild</strain>
    </source>
</reference>
<evidence type="ECO:0000256" key="2">
    <source>
        <dbReference type="ARBA" id="ARBA00022737"/>
    </source>
</evidence>
<dbReference type="Pfam" id="PF00008">
    <property type="entry name" value="EGF"/>
    <property type="match status" value="1"/>
</dbReference>